<evidence type="ECO:0000313" key="2">
    <source>
        <dbReference type="EMBL" id="SVB67118.1"/>
    </source>
</evidence>
<organism evidence="2">
    <name type="scientific">marine metagenome</name>
    <dbReference type="NCBI Taxonomy" id="408172"/>
    <lineage>
        <taxon>unclassified sequences</taxon>
        <taxon>metagenomes</taxon>
        <taxon>ecological metagenomes</taxon>
    </lineage>
</organism>
<dbReference type="AlphaFoldDB" id="A0A382FVN6"/>
<proteinExistence type="predicted"/>
<dbReference type="EMBL" id="UINC01052137">
    <property type="protein sequence ID" value="SVB67118.1"/>
    <property type="molecule type" value="Genomic_DNA"/>
</dbReference>
<reference evidence="2" key="1">
    <citation type="submission" date="2018-05" db="EMBL/GenBank/DDBJ databases">
        <authorList>
            <person name="Lanie J.A."/>
            <person name="Ng W.-L."/>
            <person name="Kazmierczak K.M."/>
            <person name="Andrzejewski T.M."/>
            <person name="Davidsen T.M."/>
            <person name="Wayne K.J."/>
            <person name="Tettelin H."/>
            <person name="Glass J.I."/>
            <person name="Rusch D."/>
            <person name="Podicherti R."/>
            <person name="Tsui H.-C.T."/>
            <person name="Winkler M.E."/>
        </authorList>
    </citation>
    <scope>NUCLEOTIDE SEQUENCE</scope>
</reference>
<evidence type="ECO:0000256" key="1">
    <source>
        <dbReference type="SAM" id="MobiDB-lite"/>
    </source>
</evidence>
<protein>
    <submittedName>
        <fullName evidence="2">Uncharacterized protein</fullName>
    </submittedName>
</protein>
<gene>
    <name evidence="2" type="ORF">METZ01_LOCUS219972</name>
</gene>
<feature type="region of interest" description="Disordered" evidence="1">
    <location>
        <begin position="58"/>
        <end position="92"/>
    </location>
</feature>
<sequence length="92" mass="9290">MVAAAALPATAGKATGELDITRFVSIASSPEADLIMAYLPFGGALTLHAEHLPATSRSSRFFDPRTGNTVGGGCARGGGRDDHGDCAGEGED</sequence>
<name>A0A382FVN6_9ZZZZ</name>
<accession>A0A382FVN6</accession>